<dbReference type="RefSeq" id="WP_193676258.1">
    <property type="nucleotide sequence ID" value="NZ_JADDIV010000002.1"/>
</dbReference>
<name>A0ABR9S2E0_9BURK</name>
<dbReference type="Proteomes" id="UP000806285">
    <property type="component" value="Unassembled WGS sequence"/>
</dbReference>
<protein>
    <recommendedName>
        <fullName evidence="3">Antibiotic biosynthesis monooxygenase</fullName>
    </recommendedName>
</protein>
<evidence type="ECO:0008006" key="3">
    <source>
        <dbReference type="Google" id="ProtNLM"/>
    </source>
</evidence>
<sequence>MIIVLIHWRIKPTDEAESEFFRFWTETAKVEVKEGLAGEFLSAPLRQPPDAPRFPFAVDDLSAGHSQGTCRHFVNVGIWKDWQSFYAQVGKFMNDDAPLKPFEAERRTRTVLDPQEFRIGSWALPSTGSCE</sequence>
<evidence type="ECO:0000313" key="2">
    <source>
        <dbReference type="Proteomes" id="UP000806285"/>
    </source>
</evidence>
<evidence type="ECO:0000313" key="1">
    <source>
        <dbReference type="EMBL" id="MBE7367674.1"/>
    </source>
</evidence>
<proteinExistence type="predicted"/>
<keyword evidence="2" id="KW-1185">Reference proteome</keyword>
<dbReference type="EMBL" id="JADDIV010000002">
    <property type="protein sequence ID" value="MBE7367674.1"/>
    <property type="molecule type" value="Genomic_DNA"/>
</dbReference>
<reference evidence="1 2" key="1">
    <citation type="submission" date="2020-10" db="EMBL/GenBank/DDBJ databases">
        <title>Ramlibacter sp. HM2 16S ribosomal RNA gene Genome sequencing and assembly.</title>
        <authorList>
            <person name="Kang M."/>
        </authorList>
    </citation>
    <scope>NUCLEOTIDE SEQUENCE [LARGE SCALE GENOMIC DNA]</scope>
    <source>
        <strain evidence="1 2">HM2</strain>
    </source>
</reference>
<comment type="caution">
    <text evidence="1">The sequence shown here is derived from an EMBL/GenBank/DDBJ whole genome shotgun (WGS) entry which is preliminary data.</text>
</comment>
<organism evidence="1 2">
    <name type="scientific">Ramlibacter pallidus</name>
    <dbReference type="NCBI Taxonomy" id="2780087"/>
    <lineage>
        <taxon>Bacteria</taxon>
        <taxon>Pseudomonadati</taxon>
        <taxon>Pseudomonadota</taxon>
        <taxon>Betaproteobacteria</taxon>
        <taxon>Burkholderiales</taxon>
        <taxon>Comamonadaceae</taxon>
        <taxon>Ramlibacter</taxon>
    </lineage>
</organism>
<gene>
    <name evidence="1" type="ORF">IM787_08865</name>
</gene>
<accession>A0ABR9S2E0</accession>